<dbReference type="SMART" id="SM00369">
    <property type="entry name" value="LRR_TYP"/>
    <property type="match status" value="5"/>
</dbReference>
<keyword evidence="7 11" id="KW-0472">Membrane</keyword>
<evidence type="ECO:0000256" key="8">
    <source>
        <dbReference type="ARBA" id="ARBA00023180"/>
    </source>
</evidence>
<dbReference type="Pfam" id="PF13639">
    <property type="entry name" value="zf-RING_2"/>
    <property type="match status" value="1"/>
</dbReference>
<gene>
    <name evidence="13" type="ORF">ZIOFF_003309</name>
</gene>
<feature type="compositionally biased region" description="Basic residues" evidence="10">
    <location>
        <begin position="7"/>
        <end position="19"/>
    </location>
</feature>
<comment type="subcellular location">
    <subcellularLocation>
        <location evidence="1">Membrane</location>
    </subcellularLocation>
</comment>
<evidence type="ECO:0000313" key="14">
    <source>
        <dbReference type="Proteomes" id="UP000734854"/>
    </source>
</evidence>
<dbReference type="Pfam" id="PF08263">
    <property type="entry name" value="LRRNT_2"/>
    <property type="match status" value="1"/>
</dbReference>
<dbReference type="SMART" id="SM00184">
    <property type="entry name" value="RING"/>
    <property type="match status" value="1"/>
</dbReference>
<dbReference type="AlphaFoldDB" id="A0A8J5I0Q4"/>
<keyword evidence="5" id="KW-0677">Repeat</keyword>
<reference evidence="13 14" key="1">
    <citation type="submission" date="2020-08" db="EMBL/GenBank/DDBJ databases">
        <title>Plant Genome Project.</title>
        <authorList>
            <person name="Zhang R.-G."/>
        </authorList>
    </citation>
    <scope>NUCLEOTIDE SEQUENCE [LARGE SCALE GENOMIC DNA]</scope>
    <source>
        <tissue evidence="13">Rhizome</tissue>
    </source>
</reference>
<keyword evidence="4" id="KW-0732">Signal</keyword>
<dbReference type="PROSITE" id="PS50089">
    <property type="entry name" value="ZF_RING_2"/>
    <property type="match status" value="1"/>
</dbReference>
<evidence type="ECO:0000256" key="4">
    <source>
        <dbReference type="ARBA" id="ARBA00022729"/>
    </source>
</evidence>
<accession>A0A8J5I0Q4</accession>
<dbReference type="InterPro" id="IPR013083">
    <property type="entry name" value="Znf_RING/FYVE/PHD"/>
</dbReference>
<dbReference type="Proteomes" id="UP000734854">
    <property type="component" value="Unassembled WGS sequence"/>
</dbReference>
<dbReference type="InterPro" id="IPR001841">
    <property type="entry name" value="Znf_RING"/>
</dbReference>
<dbReference type="PANTHER" id="PTHR48009">
    <property type="entry name" value="LEUCINE-RICH REPEAT (LRR) FAMILY PROTEIN"/>
    <property type="match status" value="1"/>
</dbReference>
<dbReference type="Pfam" id="PF23598">
    <property type="entry name" value="LRR_14"/>
    <property type="match status" value="1"/>
</dbReference>
<dbReference type="GO" id="GO:0016020">
    <property type="term" value="C:membrane"/>
    <property type="evidence" value="ECO:0007669"/>
    <property type="project" value="UniProtKB-SubCell"/>
</dbReference>
<dbReference type="SUPFAM" id="SSF57850">
    <property type="entry name" value="RING/U-box"/>
    <property type="match status" value="1"/>
</dbReference>
<dbReference type="SUPFAM" id="SSF52058">
    <property type="entry name" value="L domain-like"/>
    <property type="match status" value="1"/>
</dbReference>
<keyword evidence="9" id="KW-0862">Zinc</keyword>
<evidence type="ECO:0000256" key="3">
    <source>
        <dbReference type="ARBA" id="ARBA00022692"/>
    </source>
</evidence>
<dbReference type="FunFam" id="3.80.10.10:FF:000400">
    <property type="entry name" value="Nuclear pore complex protein NUP107"/>
    <property type="match status" value="1"/>
</dbReference>
<evidence type="ECO:0000256" key="11">
    <source>
        <dbReference type="SAM" id="Phobius"/>
    </source>
</evidence>
<dbReference type="Gene3D" id="3.80.10.10">
    <property type="entry name" value="Ribonuclease Inhibitor"/>
    <property type="match status" value="2"/>
</dbReference>
<dbReference type="PANTHER" id="PTHR48009:SF4">
    <property type="entry name" value="LEUCINE-RICH REPEAT (LRR) FAMILY PROTEIN"/>
    <property type="match status" value="1"/>
</dbReference>
<dbReference type="InterPro" id="IPR032675">
    <property type="entry name" value="LRR_dom_sf"/>
</dbReference>
<dbReference type="Pfam" id="PF13855">
    <property type="entry name" value="LRR_8"/>
    <property type="match status" value="1"/>
</dbReference>
<dbReference type="Gene3D" id="3.30.40.10">
    <property type="entry name" value="Zinc/RING finger domain, C3HC4 (zinc finger)"/>
    <property type="match status" value="1"/>
</dbReference>
<feature type="transmembrane region" description="Helical" evidence="11">
    <location>
        <begin position="150"/>
        <end position="176"/>
    </location>
</feature>
<keyword evidence="2" id="KW-0433">Leucine-rich repeat</keyword>
<evidence type="ECO:0000256" key="10">
    <source>
        <dbReference type="SAM" id="MobiDB-lite"/>
    </source>
</evidence>
<evidence type="ECO:0000259" key="12">
    <source>
        <dbReference type="PROSITE" id="PS50089"/>
    </source>
</evidence>
<organism evidence="13 14">
    <name type="scientific">Zingiber officinale</name>
    <name type="common">Ginger</name>
    <name type="synonym">Amomum zingiber</name>
    <dbReference type="NCBI Taxonomy" id="94328"/>
    <lineage>
        <taxon>Eukaryota</taxon>
        <taxon>Viridiplantae</taxon>
        <taxon>Streptophyta</taxon>
        <taxon>Embryophyta</taxon>
        <taxon>Tracheophyta</taxon>
        <taxon>Spermatophyta</taxon>
        <taxon>Magnoliopsida</taxon>
        <taxon>Liliopsida</taxon>
        <taxon>Zingiberales</taxon>
        <taxon>Zingiberaceae</taxon>
        <taxon>Zingiber</taxon>
    </lineage>
</organism>
<evidence type="ECO:0000256" key="9">
    <source>
        <dbReference type="PROSITE-ProRule" id="PRU00175"/>
    </source>
</evidence>
<keyword evidence="9" id="KW-0479">Metal-binding</keyword>
<evidence type="ECO:0000256" key="2">
    <source>
        <dbReference type="ARBA" id="ARBA00022614"/>
    </source>
</evidence>
<evidence type="ECO:0000256" key="6">
    <source>
        <dbReference type="ARBA" id="ARBA00022989"/>
    </source>
</evidence>
<feature type="compositionally biased region" description="Pro residues" evidence="10">
    <location>
        <begin position="28"/>
        <end position="40"/>
    </location>
</feature>
<evidence type="ECO:0000256" key="1">
    <source>
        <dbReference type="ARBA" id="ARBA00004370"/>
    </source>
</evidence>
<dbReference type="EMBL" id="JACMSC010000001">
    <property type="protein sequence ID" value="KAG6538197.1"/>
    <property type="molecule type" value="Genomic_DNA"/>
</dbReference>
<keyword evidence="3 11" id="KW-0812">Transmembrane</keyword>
<protein>
    <recommendedName>
        <fullName evidence="12">RING-type domain-containing protein</fullName>
    </recommendedName>
</protein>
<keyword evidence="14" id="KW-1185">Reference proteome</keyword>
<name>A0A8J5I0Q4_ZINOF</name>
<evidence type="ECO:0000256" key="7">
    <source>
        <dbReference type="ARBA" id="ARBA00023136"/>
    </source>
</evidence>
<sequence length="716" mass="78810">MRVLPRVAKKSKGARRQRKSNGTTGGRQPPPLFRLPPPPAERSRLDCGIADESNPRGEGRLPTYDPEDDESSARAGGLEERVAQMASIGTPCKLLFLVNLADKFSFSVLRTVGKLAKDPWSGSFSFSSHPRFPPTTAAAPQYPTSSIDEALPQICLLVLSFLIVGALLSVSFGSGLEEEQENLARRMMEKKKKQGLSPETVTSFLLVPFGAAGWGREEAGECAVCLAEFGCDDTLRVLPRCGHGYHAECIDPWLLRHATCPLCRNDLASLPAIAPGRRHVIDWGFQKLVNTSWSLQRTCSNVRRFITRCTVKQNCIAIAEMPSQQLLLLFLLPLLLLLHPGNAQNPNPKLCSPDDQLSLLKFKSGVSDNTTTKVLSTWRPARDCCFHWKGVRCNLTTGAVTSLKLHCSQGLKLQGALSPALGFLPSLRVLELVGCKHINGTIPRNLQRLTQLQQLVLDDNNLEGELPSLLHRLSSLKNLSLSNNRLAGEIPRSLGTLLTLQSLDLSHNNFSGFIPKSIANLPALQNLDLSFNAFTGHLPVSFKKGLPALNSIDLSYNNLTLRTIPSWILHRKNLTDVNLAGLNLTGNLPEFPPNSTLRSLNVSNNEIRGEIPRNISNLQELETLDLSKNKIAGRIPSTLRLVEGLQVLDVSYNRLVGPIPRRLEMLNSLARVNFRNNKLCGRIPHGEFFSKRSARVYANNLCLCGLPLKPCSNIIP</sequence>
<dbReference type="SMART" id="SM00365">
    <property type="entry name" value="LRR_SD22"/>
    <property type="match status" value="3"/>
</dbReference>
<comment type="caution">
    <text evidence="13">The sequence shown here is derived from an EMBL/GenBank/DDBJ whole genome shotgun (WGS) entry which is preliminary data.</text>
</comment>
<feature type="region of interest" description="Disordered" evidence="10">
    <location>
        <begin position="1"/>
        <end position="75"/>
    </location>
</feature>
<keyword evidence="8" id="KW-0325">Glycoprotein</keyword>
<evidence type="ECO:0000313" key="13">
    <source>
        <dbReference type="EMBL" id="KAG6538197.1"/>
    </source>
</evidence>
<dbReference type="FunFam" id="3.80.10.10:FF:000041">
    <property type="entry name" value="LRR receptor-like serine/threonine-protein kinase ERECTA"/>
    <property type="match status" value="1"/>
</dbReference>
<feature type="domain" description="RING-type" evidence="12">
    <location>
        <begin position="222"/>
        <end position="264"/>
    </location>
</feature>
<dbReference type="PRINTS" id="PR00019">
    <property type="entry name" value="LEURICHRPT"/>
</dbReference>
<dbReference type="CDD" id="cd16454">
    <property type="entry name" value="RING-H2_PA-TM-RING"/>
    <property type="match status" value="1"/>
</dbReference>
<dbReference type="InterPro" id="IPR055414">
    <property type="entry name" value="LRR_R13L4/SHOC2-like"/>
</dbReference>
<dbReference type="InterPro" id="IPR001611">
    <property type="entry name" value="Leu-rich_rpt"/>
</dbReference>
<dbReference type="InterPro" id="IPR003591">
    <property type="entry name" value="Leu-rich_rpt_typical-subtyp"/>
</dbReference>
<dbReference type="InterPro" id="IPR053213">
    <property type="entry name" value="RLP29"/>
</dbReference>
<evidence type="ECO:0000256" key="5">
    <source>
        <dbReference type="ARBA" id="ARBA00022737"/>
    </source>
</evidence>
<dbReference type="GO" id="GO:0008270">
    <property type="term" value="F:zinc ion binding"/>
    <property type="evidence" value="ECO:0007669"/>
    <property type="project" value="UniProtKB-KW"/>
</dbReference>
<dbReference type="InterPro" id="IPR013210">
    <property type="entry name" value="LRR_N_plant-typ"/>
</dbReference>
<keyword evidence="9" id="KW-0863">Zinc-finger</keyword>
<proteinExistence type="predicted"/>
<keyword evidence="6 11" id="KW-1133">Transmembrane helix</keyword>